<feature type="transmembrane region" description="Helical" evidence="14">
    <location>
        <begin position="14"/>
        <end position="34"/>
    </location>
</feature>
<keyword evidence="4" id="KW-1003">Cell membrane</keyword>
<evidence type="ECO:0000256" key="5">
    <source>
        <dbReference type="ARBA" id="ARBA00022553"/>
    </source>
</evidence>
<keyword evidence="10" id="KW-0067">ATP-binding</keyword>
<evidence type="ECO:0000256" key="11">
    <source>
        <dbReference type="ARBA" id="ARBA00022989"/>
    </source>
</evidence>
<sequence>MQPRGFKTATVKRTLIEAFCPFILLYLILIIWNIDTLNELAIVYVLTFIPELWMSMWPAYRLRSGGRGLDGARKWLNFLLPYLGIVIVTEWIMEQLLARSSIYRQYSELLYQNQEPLEDILFVLFLAFAMFLTFRLLFLLLNRLWQWASNRLVRQMTLSHISLFLFLVILLICVVLFYILSFFIPQVVRGEQETEKMATMAAPMMSSTRLIAQLPEWIKHVPETAWDQVIFKYTTYKLERHWRIYDRQGRLLASNCHHKPSKEPAVPPVSDEEKKFVKQIVRKGKMDSIPIKSGSIHMTGAPVRGDKGTVVGVVCQIIKFDDFFYVDTVVLVMSLFLLLSIPLILLTIGVAFLLALPFAYLRAKPLTLRIGEVALAAHAWSTGKLSARIKDQQQDELGVLSQQLNQVAASLEETTNHLAKEKRQVENLLMGKREFVADVSHELRNPIAILLGYLELLDQQPEGNEPVDIALLKRETIRLKQLIDELFSAAIQDDKQSLESTLEIETCEIPPLLKQLHAGFSRIAWQKKKIAMELDLGPNLPPIQADAKILEQILQNLLRNALRHTPEGAMIMLSCQTNGTELTIEVIDTGSGIPEEDLPYIFERYYRGKSGRHSQGAGLGLALVKNMVEAMGGRVKAESRVGEGTVIRLIFPLKPANEEDVNTQAPIQ</sequence>
<dbReference type="InterPro" id="IPR050398">
    <property type="entry name" value="HssS/ArlS-like"/>
</dbReference>
<feature type="transmembrane region" description="Helical" evidence="14">
    <location>
        <begin position="40"/>
        <end position="63"/>
    </location>
</feature>
<keyword evidence="11 14" id="KW-1133">Transmembrane helix</keyword>
<evidence type="ECO:0000256" key="9">
    <source>
        <dbReference type="ARBA" id="ARBA00022777"/>
    </source>
</evidence>
<evidence type="ECO:0000259" key="15">
    <source>
        <dbReference type="PROSITE" id="PS50109"/>
    </source>
</evidence>
<evidence type="ECO:0000259" key="16">
    <source>
        <dbReference type="PROSITE" id="PS50885"/>
    </source>
</evidence>
<feature type="transmembrane region" description="Helical" evidence="14">
    <location>
        <begin position="75"/>
        <end position="93"/>
    </location>
</feature>
<feature type="transmembrane region" description="Helical" evidence="14">
    <location>
        <begin position="329"/>
        <end position="361"/>
    </location>
</feature>
<evidence type="ECO:0000313" key="17">
    <source>
        <dbReference type="EMBL" id="UWE03725.1"/>
    </source>
</evidence>
<evidence type="ECO:0000256" key="13">
    <source>
        <dbReference type="ARBA" id="ARBA00023136"/>
    </source>
</evidence>
<dbReference type="Gene3D" id="3.30.565.10">
    <property type="entry name" value="Histidine kinase-like ATPase, C-terminal domain"/>
    <property type="match status" value="1"/>
</dbReference>
<evidence type="ECO:0000256" key="7">
    <source>
        <dbReference type="ARBA" id="ARBA00022692"/>
    </source>
</evidence>
<evidence type="ECO:0000256" key="14">
    <source>
        <dbReference type="SAM" id="Phobius"/>
    </source>
</evidence>
<name>A0ABY5U500_LACSH</name>
<evidence type="ECO:0000256" key="4">
    <source>
        <dbReference type="ARBA" id="ARBA00022475"/>
    </source>
</evidence>
<keyword evidence="8" id="KW-0547">Nucleotide-binding</keyword>
<dbReference type="Pfam" id="PF02518">
    <property type="entry name" value="HATPase_c"/>
    <property type="match status" value="1"/>
</dbReference>
<dbReference type="InterPro" id="IPR003660">
    <property type="entry name" value="HAMP_dom"/>
</dbReference>
<dbReference type="PROSITE" id="PS50109">
    <property type="entry name" value="HIS_KIN"/>
    <property type="match status" value="1"/>
</dbReference>
<dbReference type="Gene3D" id="6.10.340.10">
    <property type="match status" value="1"/>
</dbReference>
<keyword evidence="6" id="KW-0808">Transferase</keyword>
<dbReference type="SMART" id="SM00388">
    <property type="entry name" value="HisKA"/>
    <property type="match status" value="1"/>
</dbReference>
<comment type="subcellular location">
    <subcellularLocation>
        <location evidence="2">Cell membrane</location>
        <topology evidence="2">Multi-pass membrane protein</topology>
    </subcellularLocation>
</comment>
<dbReference type="PROSITE" id="PS50885">
    <property type="entry name" value="HAMP"/>
    <property type="match status" value="1"/>
</dbReference>
<dbReference type="RefSeq" id="WP_259436093.1">
    <property type="nucleotide sequence ID" value="NZ_CP103866.1"/>
</dbReference>
<feature type="domain" description="Histidine kinase" evidence="15">
    <location>
        <begin position="438"/>
        <end position="655"/>
    </location>
</feature>
<keyword evidence="7 14" id="KW-0812">Transmembrane</keyword>
<dbReference type="SMART" id="SM00304">
    <property type="entry name" value="HAMP"/>
    <property type="match status" value="1"/>
</dbReference>
<evidence type="ECO:0000313" key="18">
    <source>
        <dbReference type="Proteomes" id="UP001058650"/>
    </source>
</evidence>
<evidence type="ECO:0000256" key="10">
    <source>
        <dbReference type="ARBA" id="ARBA00022840"/>
    </source>
</evidence>
<evidence type="ECO:0000256" key="2">
    <source>
        <dbReference type="ARBA" id="ARBA00004651"/>
    </source>
</evidence>
<gene>
    <name evidence="17" type="ORF">NYR52_00430</name>
</gene>
<feature type="transmembrane region" description="Helical" evidence="14">
    <location>
        <begin position="161"/>
        <end position="184"/>
    </location>
</feature>
<dbReference type="InterPro" id="IPR004358">
    <property type="entry name" value="Sig_transdc_His_kin-like_C"/>
</dbReference>
<dbReference type="CDD" id="cd06225">
    <property type="entry name" value="HAMP"/>
    <property type="match status" value="1"/>
</dbReference>
<proteinExistence type="predicted"/>
<dbReference type="PANTHER" id="PTHR45528:SF1">
    <property type="entry name" value="SENSOR HISTIDINE KINASE CPXA"/>
    <property type="match status" value="1"/>
</dbReference>
<dbReference type="Gene3D" id="1.10.287.130">
    <property type="match status" value="1"/>
</dbReference>
<feature type="domain" description="HAMP" evidence="16">
    <location>
        <begin position="364"/>
        <end position="416"/>
    </location>
</feature>
<comment type="catalytic activity">
    <reaction evidence="1">
        <text>ATP + protein L-histidine = ADP + protein N-phospho-L-histidine.</text>
        <dbReference type="EC" id="2.7.13.3"/>
    </reaction>
</comment>
<feature type="transmembrane region" description="Helical" evidence="14">
    <location>
        <begin position="120"/>
        <end position="141"/>
    </location>
</feature>
<dbReference type="InterPro" id="IPR005467">
    <property type="entry name" value="His_kinase_dom"/>
</dbReference>
<evidence type="ECO:0000256" key="6">
    <source>
        <dbReference type="ARBA" id="ARBA00022679"/>
    </source>
</evidence>
<dbReference type="Proteomes" id="UP001058650">
    <property type="component" value="Chromosome"/>
</dbReference>
<keyword evidence="12" id="KW-0902">Two-component regulatory system</keyword>
<dbReference type="PANTHER" id="PTHR45528">
    <property type="entry name" value="SENSOR HISTIDINE KINASE CPXA"/>
    <property type="match status" value="1"/>
</dbReference>
<dbReference type="EC" id="2.7.13.3" evidence="3"/>
<dbReference type="SMART" id="SM00387">
    <property type="entry name" value="HATPase_c"/>
    <property type="match status" value="1"/>
</dbReference>
<reference evidence="17" key="1">
    <citation type="submission" date="2022-08" db="EMBL/GenBank/DDBJ databases">
        <title>The complete genome sequence of the thermophilic bacterium Laceyella sacchari FBKL4.010 reveals the basis for tetramethylpyrazine biosynthesis in Moutai-flavor Daqu.</title>
        <authorList>
            <person name="Li D."/>
            <person name="Huang W."/>
            <person name="Wang C."/>
            <person name="Qiu S."/>
        </authorList>
    </citation>
    <scope>NUCLEOTIDE SEQUENCE</scope>
    <source>
        <strain evidence="17">FBKL4.014</strain>
    </source>
</reference>
<dbReference type="SUPFAM" id="SSF47384">
    <property type="entry name" value="Homodimeric domain of signal transducing histidine kinase"/>
    <property type="match status" value="1"/>
</dbReference>
<evidence type="ECO:0000256" key="12">
    <source>
        <dbReference type="ARBA" id="ARBA00023012"/>
    </source>
</evidence>
<dbReference type="InterPro" id="IPR036097">
    <property type="entry name" value="HisK_dim/P_sf"/>
</dbReference>
<keyword evidence="13 14" id="KW-0472">Membrane</keyword>
<dbReference type="CDD" id="cd00082">
    <property type="entry name" value="HisKA"/>
    <property type="match status" value="1"/>
</dbReference>
<keyword evidence="18" id="KW-1185">Reference proteome</keyword>
<dbReference type="InterPro" id="IPR003594">
    <property type="entry name" value="HATPase_dom"/>
</dbReference>
<dbReference type="InterPro" id="IPR003661">
    <property type="entry name" value="HisK_dim/P_dom"/>
</dbReference>
<dbReference type="Pfam" id="PF00512">
    <property type="entry name" value="HisKA"/>
    <property type="match status" value="1"/>
</dbReference>
<dbReference type="CDD" id="cd00075">
    <property type="entry name" value="HATPase"/>
    <property type="match status" value="1"/>
</dbReference>
<organism evidence="17 18">
    <name type="scientific">Laceyella sacchari</name>
    <name type="common">Thermoactinomyces thalpophilus</name>
    <dbReference type="NCBI Taxonomy" id="37482"/>
    <lineage>
        <taxon>Bacteria</taxon>
        <taxon>Bacillati</taxon>
        <taxon>Bacillota</taxon>
        <taxon>Bacilli</taxon>
        <taxon>Bacillales</taxon>
        <taxon>Thermoactinomycetaceae</taxon>
        <taxon>Laceyella</taxon>
    </lineage>
</organism>
<dbReference type="InterPro" id="IPR036890">
    <property type="entry name" value="HATPase_C_sf"/>
</dbReference>
<dbReference type="SUPFAM" id="SSF55874">
    <property type="entry name" value="ATPase domain of HSP90 chaperone/DNA topoisomerase II/histidine kinase"/>
    <property type="match status" value="1"/>
</dbReference>
<dbReference type="GO" id="GO:0016301">
    <property type="term" value="F:kinase activity"/>
    <property type="evidence" value="ECO:0007669"/>
    <property type="project" value="UniProtKB-KW"/>
</dbReference>
<dbReference type="PRINTS" id="PR00344">
    <property type="entry name" value="BCTRLSENSOR"/>
</dbReference>
<protein>
    <recommendedName>
        <fullName evidence="3">histidine kinase</fullName>
        <ecNumber evidence="3">2.7.13.3</ecNumber>
    </recommendedName>
</protein>
<keyword evidence="9 17" id="KW-0418">Kinase</keyword>
<accession>A0ABY5U500</accession>
<evidence type="ECO:0000256" key="1">
    <source>
        <dbReference type="ARBA" id="ARBA00000085"/>
    </source>
</evidence>
<dbReference type="EMBL" id="CP103866">
    <property type="protein sequence ID" value="UWE03725.1"/>
    <property type="molecule type" value="Genomic_DNA"/>
</dbReference>
<keyword evidence="5" id="KW-0597">Phosphoprotein</keyword>
<evidence type="ECO:0000256" key="3">
    <source>
        <dbReference type="ARBA" id="ARBA00012438"/>
    </source>
</evidence>
<evidence type="ECO:0000256" key="8">
    <source>
        <dbReference type="ARBA" id="ARBA00022741"/>
    </source>
</evidence>